<reference evidence="2" key="1">
    <citation type="submission" date="2017-10" db="EMBL/GenBank/DDBJ databases">
        <authorList>
            <person name="Peters D.L."/>
        </authorList>
    </citation>
    <scope>NUCLEOTIDE SEQUENCE [LARGE SCALE GENOMIC DNA]</scope>
</reference>
<keyword evidence="2" id="KW-1185">Reference proteome</keyword>
<name>A0A2D2W2I5_9CAUD</name>
<organism evidence="1 2">
    <name type="scientific">Stenotrophomonas phage vB_SmaS_DLP_5</name>
    <dbReference type="NCBI Taxonomy" id="2044561"/>
    <lineage>
        <taxon>Viruses</taxon>
        <taxon>Duplodnaviria</taxon>
        <taxon>Heunggongvirae</taxon>
        <taxon>Uroviricota</taxon>
        <taxon>Caudoviricetes</taxon>
        <taxon>Delepquintavirus</taxon>
        <taxon>Delepquintavirus DLP5</taxon>
    </lineage>
</organism>
<gene>
    <name evidence="1" type="ORF">DLP05_140</name>
</gene>
<dbReference type="EMBL" id="MG189906">
    <property type="protein sequence ID" value="ATS92354.1"/>
    <property type="molecule type" value="Genomic_DNA"/>
</dbReference>
<evidence type="ECO:0000313" key="2">
    <source>
        <dbReference type="Proteomes" id="UP000241675"/>
    </source>
</evidence>
<dbReference type="Proteomes" id="UP000241675">
    <property type="component" value="Segment"/>
</dbReference>
<reference evidence="1 2" key="2">
    <citation type="submission" date="2017-11" db="EMBL/GenBank/DDBJ databases">
        <title>Lysogenic conversion of Stenotrophomonas maltophilia by temperate phage DLP4.</title>
        <authorList>
            <person name="Dennis J."/>
            <person name="Stothard P."/>
        </authorList>
    </citation>
    <scope>NUCLEOTIDE SEQUENCE [LARGE SCALE GENOMIC DNA]</scope>
</reference>
<proteinExistence type="predicted"/>
<evidence type="ECO:0000313" key="1">
    <source>
        <dbReference type="EMBL" id="ATS92354.1"/>
    </source>
</evidence>
<accession>A0A2D2W2I5</accession>
<protein>
    <submittedName>
        <fullName evidence="1">Transcriptional repressor</fullName>
    </submittedName>
</protein>
<sequence length="132" mass="14873">MCELSASTPPDYEEMNVSTSVLEYAEKQGITLTQLLDMVEASARVSHSRGNRRYHNWLFLVENNLVKGMSPLHMVESFATINHPPTPGPGEFLVYEDCEDCDGKGCTKCDGMGEVAMIRRTPKERNGVRYER</sequence>